<accession>A0A0E9T330</accession>
<dbReference type="EMBL" id="GBXM01060553">
    <property type="protein sequence ID" value="JAH48024.1"/>
    <property type="molecule type" value="Transcribed_RNA"/>
</dbReference>
<reference evidence="1" key="2">
    <citation type="journal article" date="2015" name="Fish Shellfish Immunol.">
        <title>Early steps in the European eel (Anguilla anguilla)-Vibrio vulnificus interaction in the gills: Role of the RtxA13 toxin.</title>
        <authorList>
            <person name="Callol A."/>
            <person name="Pajuelo D."/>
            <person name="Ebbesson L."/>
            <person name="Teles M."/>
            <person name="MacKenzie S."/>
            <person name="Amaro C."/>
        </authorList>
    </citation>
    <scope>NUCLEOTIDE SEQUENCE</scope>
</reference>
<sequence length="45" mass="5350">MICFPYRSLSDQGITTNRNLKCEMHVFLQVKGNVLYLIILYIKSW</sequence>
<protein>
    <submittedName>
        <fullName evidence="1">Uncharacterized protein</fullName>
    </submittedName>
</protein>
<organism evidence="1">
    <name type="scientific">Anguilla anguilla</name>
    <name type="common">European freshwater eel</name>
    <name type="synonym">Muraena anguilla</name>
    <dbReference type="NCBI Taxonomy" id="7936"/>
    <lineage>
        <taxon>Eukaryota</taxon>
        <taxon>Metazoa</taxon>
        <taxon>Chordata</taxon>
        <taxon>Craniata</taxon>
        <taxon>Vertebrata</taxon>
        <taxon>Euteleostomi</taxon>
        <taxon>Actinopterygii</taxon>
        <taxon>Neopterygii</taxon>
        <taxon>Teleostei</taxon>
        <taxon>Anguilliformes</taxon>
        <taxon>Anguillidae</taxon>
        <taxon>Anguilla</taxon>
    </lineage>
</organism>
<reference evidence="1" key="1">
    <citation type="submission" date="2014-11" db="EMBL/GenBank/DDBJ databases">
        <authorList>
            <person name="Amaro Gonzalez C."/>
        </authorList>
    </citation>
    <scope>NUCLEOTIDE SEQUENCE</scope>
</reference>
<proteinExistence type="predicted"/>
<dbReference type="AlphaFoldDB" id="A0A0E9T330"/>
<name>A0A0E9T330_ANGAN</name>
<evidence type="ECO:0000313" key="1">
    <source>
        <dbReference type="EMBL" id="JAH48024.1"/>
    </source>
</evidence>